<dbReference type="InterPro" id="IPR015943">
    <property type="entry name" value="WD40/YVTN_repeat-like_dom_sf"/>
</dbReference>
<dbReference type="Proteomes" id="UP001151760">
    <property type="component" value="Unassembled WGS sequence"/>
</dbReference>
<dbReference type="Pfam" id="PF00160">
    <property type="entry name" value="Pro_isomerase"/>
    <property type="match status" value="1"/>
</dbReference>
<evidence type="ECO:0000256" key="1">
    <source>
        <dbReference type="ARBA" id="ARBA00007365"/>
    </source>
</evidence>
<proteinExistence type="inferred from homology"/>
<dbReference type="Gene3D" id="3.40.50.300">
    <property type="entry name" value="P-loop containing nucleotide triphosphate hydrolases"/>
    <property type="match status" value="1"/>
</dbReference>
<protein>
    <submittedName>
        <fullName evidence="4">Peptidyl-prolyl cis-trans isomerase CYP63 isoform X1</fullName>
    </submittedName>
</protein>
<dbReference type="SUPFAM" id="SSF50891">
    <property type="entry name" value="Cyclophilin-like"/>
    <property type="match status" value="1"/>
</dbReference>
<dbReference type="InterPro" id="IPR001680">
    <property type="entry name" value="WD40_rpt"/>
</dbReference>
<dbReference type="Gene3D" id="2.40.100.10">
    <property type="entry name" value="Cyclophilin-like"/>
    <property type="match status" value="1"/>
</dbReference>
<evidence type="ECO:0000313" key="4">
    <source>
        <dbReference type="EMBL" id="GJS73905.1"/>
    </source>
</evidence>
<name>A0ABQ4Y8B9_9ASTR</name>
<dbReference type="InterPro" id="IPR027417">
    <property type="entry name" value="P-loop_NTPase"/>
</dbReference>
<feature type="domain" description="PPIase cyclophilin-type" evidence="3">
    <location>
        <begin position="1"/>
        <end position="109"/>
    </location>
</feature>
<dbReference type="Pfam" id="PF00400">
    <property type="entry name" value="WD40"/>
    <property type="match status" value="1"/>
</dbReference>
<keyword evidence="2" id="KW-0853">WD repeat</keyword>
<dbReference type="Pfam" id="PF16113">
    <property type="entry name" value="ECH_2"/>
    <property type="match status" value="1"/>
</dbReference>
<dbReference type="SUPFAM" id="SSF52540">
    <property type="entry name" value="P-loop containing nucleoside triphosphate hydrolases"/>
    <property type="match status" value="1"/>
</dbReference>
<dbReference type="GO" id="GO:0016853">
    <property type="term" value="F:isomerase activity"/>
    <property type="evidence" value="ECO:0007669"/>
    <property type="project" value="UniProtKB-KW"/>
</dbReference>
<dbReference type="InterPro" id="IPR029000">
    <property type="entry name" value="Cyclophilin-like_dom_sf"/>
</dbReference>
<dbReference type="PRINTS" id="PR00153">
    <property type="entry name" value="CSAPPISMRASE"/>
</dbReference>
<evidence type="ECO:0000313" key="5">
    <source>
        <dbReference type="Proteomes" id="UP001151760"/>
    </source>
</evidence>
<evidence type="ECO:0000256" key="2">
    <source>
        <dbReference type="PROSITE-ProRule" id="PRU00221"/>
    </source>
</evidence>
<feature type="repeat" description="WD" evidence="2">
    <location>
        <begin position="107"/>
        <end position="137"/>
    </location>
</feature>
<evidence type="ECO:0000259" key="3">
    <source>
        <dbReference type="PROSITE" id="PS50072"/>
    </source>
</evidence>
<keyword evidence="4" id="KW-0413">Isomerase</keyword>
<dbReference type="SUPFAM" id="SSF50978">
    <property type="entry name" value="WD40 repeat-like"/>
    <property type="match status" value="1"/>
</dbReference>
<keyword evidence="5" id="KW-1185">Reference proteome</keyword>
<dbReference type="Gene3D" id="2.130.10.10">
    <property type="entry name" value="YVTN repeat-like/Quinoprotein amine dehydrogenase"/>
    <property type="match status" value="1"/>
</dbReference>
<reference evidence="4" key="1">
    <citation type="journal article" date="2022" name="Int. J. Mol. Sci.">
        <title>Draft Genome of Tanacetum Coccineum: Genomic Comparison of Closely Related Tanacetum-Family Plants.</title>
        <authorList>
            <person name="Yamashiro T."/>
            <person name="Shiraishi A."/>
            <person name="Nakayama K."/>
            <person name="Satake H."/>
        </authorList>
    </citation>
    <scope>NUCLEOTIDE SEQUENCE</scope>
</reference>
<dbReference type="InterPro" id="IPR036322">
    <property type="entry name" value="WD40_repeat_dom_sf"/>
</dbReference>
<accession>A0ABQ4Y8B9</accession>
<comment type="caution">
    <text evidence="4">The sequence shown here is derived from an EMBL/GenBank/DDBJ whole genome shotgun (WGS) entry which is preliminary data.</text>
</comment>
<dbReference type="Gene3D" id="3.90.226.10">
    <property type="entry name" value="2-enoyl-CoA Hydratase, Chain A, domain 1"/>
    <property type="match status" value="1"/>
</dbReference>
<dbReference type="PROSITE" id="PS50082">
    <property type="entry name" value="WD_REPEATS_2"/>
    <property type="match status" value="1"/>
</dbReference>
<dbReference type="PROSITE" id="PS50072">
    <property type="entry name" value="CSA_PPIASE_2"/>
    <property type="match status" value="1"/>
</dbReference>
<sequence length="562" mass="62369">MLCLGQLRIFEHFAQRGRAHEALLESHYITRGGDFSKKSTGGESIYGGKFADENLKLDHSGVGMLSMANSGPNTNGSQFFILFKRQPHLDGYIRIYEIKGGKLLKEFRGHSSYVNDAILTPDGLRLITASSDCTVKLLMVTKTSVGIRYISSLGLTYLSIASVVACTNTQSRNAPASREREVTTRIKPYHGTNIDGKDKGSEHGVWELDFIFSIILGECSHVRNATTPLDLKIFLRTIREGQSKTLKQCLKTEYVVICHVLGITITNDWYGRFKATLVDKDKKPQLAVVPTDISLSTEKIKQLLIEEGTSETLVKGFGQIMLSEFLEIQGQAKSLCLEIQDFTDPNSDNRIFLLSTRAGGLGINVTVANTSILYDSDCWLSPLAGCKDLFSLGLTIGIRALGDLDIGSQGTLVLLVYLVNAAKVNSWNVSTYNIVIQDVNVAHWYFVLPKDDLYCQLILLLLGLNELFMLLDKDSIKLKKAVFGFIEDVITKTIDYHLFDVVVEFHRFYASEVLLSLEYLHMIAKSTSPEPYGLLDDACFCKMLAAPTLCKMLAAATIANYT</sequence>
<gene>
    <name evidence="4" type="ORF">Tco_0706746</name>
</gene>
<comment type="similarity">
    <text evidence="1">Belongs to the cyclophilin-type PPIase family.</text>
</comment>
<dbReference type="SMART" id="SM00320">
    <property type="entry name" value="WD40"/>
    <property type="match status" value="1"/>
</dbReference>
<dbReference type="EMBL" id="BQNB010010190">
    <property type="protein sequence ID" value="GJS73905.1"/>
    <property type="molecule type" value="Genomic_DNA"/>
</dbReference>
<reference evidence="4" key="2">
    <citation type="submission" date="2022-01" db="EMBL/GenBank/DDBJ databases">
        <authorList>
            <person name="Yamashiro T."/>
            <person name="Shiraishi A."/>
            <person name="Satake H."/>
            <person name="Nakayama K."/>
        </authorList>
    </citation>
    <scope>NUCLEOTIDE SEQUENCE</scope>
</reference>
<dbReference type="InterPro" id="IPR002130">
    <property type="entry name" value="Cyclophilin-type_PPIase_dom"/>
</dbReference>
<dbReference type="InterPro" id="IPR045004">
    <property type="entry name" value="ECH_dom"/>
</dbReference>
<organism evidence="4 5">
    <name type="scientific">Tanacetum coccineum</name>
    <dbReference type="NCBI Taxonomy" id="301880"/>
    <lineage>
        <taxon>Eukaryota</taxon>
        <taxon>Viridiplantae</taxon>
        <taxon>Streptophyta</taxon>
        <taxon>Embryophyta</taxon>
        <taxon>Tracheophyta</taxon>
        <taxon>Spermatophyta</taxon>
        <taxon>Magnoliopsida</taxon>
        <taxon>eudicotyledons</taxon>
        <taxon>Gunneridae</taxon>
        <taxon>Pentapetalae</taxon>
        <taxon>asterids</taxon>
        <taxon>campanulids</taxon>
        <taxon>Asterales</taxon>
        <taxon>Asteraceae</taxon>
        <taxon>Asteroideae</taxon>
        <taxon>Anthemideae</taxon>
        <taxon>Anthemidinae</taxon>
        <taxon>Tanacetum</taxon>
    </lineage>
</organism>
<dbReference type="PANTHER" id="PTHR11071:SF447">
    <property type="entry name" value="PEPTIDYL-PROLYL CIS-TRANS ISOMERASE CYP63"/>
    <property type="match status" value="1"/>
</dbReference>
<dbReference type="PANTHER" id="PTHR11071">
    <property type="entry name" value="PEPTIDYL-PROLYL CIS-TRANS ISOMERASE"/>
    <property type="match status" value="1"/>
</dbReference>